<dbReference type="EMBL" id="HG994367">
    <property type="protein sequence ID" value="CAF1710799.1"/>
    <property type="molecule type" value="Genomic_DNA"/>
</dbReference>
<name>A0A816ITS7_BRANA</name>
<feature type="non-terminal residue" evidence="1">
    <location>
        <position position="1"/>
    </location>
</feature>
<dbReference type="Proteomes" id="UP001295469">
    <property type="component" value="Chromosome C03"/>
</dbReference>
<accession>A0A816ITS7</accession>
<sequence>QIINKSSNSGDVSHGFDKASHGDYSYARALFEIINKSSNSGDGSHGFDKASHGDYSYARVGRFSLSVCSFCAQPTMKIANLMIPQRFRYNIRRYGKPDIRGNKEIHRWLTLKR</sequence>
<evidence type="ECO:0000313" key="1">
    <source>
        <dbReference type="EMBL" id="CAF1710799.1"/>
    </source>
</evidence>
<protein>
    <submittedName>
        <fullName evidence="1">(rape) hypothetical protein</fullName>
    </submittedName>
</protein>
<gene>
    <name evidence="1" type="ORF">DARMORV10_C03P82200.1</name>
</gene>
<dbReference type="AlphaFoldDB" id="A0A816ITS7"/>
<proteinExistence type="predicted"/>
<reference evidence="1" key="1">
    <citation type="submission" date="2021-01" db="EMBL/GenBank/DDBJ databases">
        <authorList>
            <consortium name="Genoscope - CEA"/>
            <person name="William W."/>
        </authorList>
    </citation>
    <scope>NUCLEOTIDE SEQUENCE</scope>
</reference>
<organism evidence="1">
    <name type="scientific">Brassica napus</name>
    <name type="common">Rape</name>
    <dbReference type="NCBI Taxonomy" id="3708"/>
    <lineage>
        <taxon>Eukaryota</taxon>
        <taxon>Viridiplantae</taxon>
        <taxon>Streptophyta</taxon>
        <taxon>Embryophyta</taxon>
        <taxon>Tracheophyta</taxon>
        <taxon>Spermatophyta</taxon>
        <taxon>Magnoliopsida</taxon>
        <taxon>eudicotyledons</taxon>
        <taxon>Gunneridae</taxon>
        <taxon>Pentapetalae</taxon>
        <taxon>rosids</taxon>
        <taxon>malvids</taxon>
        <taxon>Brassicales</taxon>
        <taxon>Brassicaceae</taxon>
        <taxon>Brassiceae</taxon>
        <taxon>Brassica</taxon>
    </lineage>
</organism>